<evidence type="ECO:0000313" key="3">
    <source>
        <dbReference type="Proteomes" id="UP000034774"/>
    </source>
</evidence>
<sequence length="457" mass="53093">MTQQDKSDKPKEETLRDNVKPQGRIVPEGEERLKYFSQICFRGANQIRKYLKMGESGYRYAAPQAHQHLRDYYLYGVLDEIEKSGLAMLNFSDFILGGEGNSVAKTEENDRITRNIYSAAVDQLSLWSRKLTEILVDVISFKTLSNEEPYFRHFMLVTELKRKRKLFQDFKTYHACTSENLLFQISDLEKEINALLPLLDPTNVWCVRLHKDGSIGIRLTSFEDRLKNILPHLNSDQRLAIGDSYQPFSKISSNLHPSIGDVDYRVNMKTVDAHYMHTGILAAHILVVIKIILGKKPRGFVGQLSRIFKENKYPRNLYKQKNKPPIKIGDFVIAYNDLAEVVAINISKFGQKSFRVRFLEKEPLPNMREDEFPAQYVHLYQKRSVLTKQVREILKKDTPDLKIDNHKIVKAVRTSILHMWSEVGFKEFAFGQREQGIKKMGDYLAKSKEMRKVKARQ</sequence>
<evidence type="ECO:0000313" key="2">
    <source>
        <dbReference type="EMBL" id="KKQ92232.1"/>
    </source>
</evidence>
<dbReference type="EMBL" id="LBVU01000003">
    <property type="protein sequence ID" value="KKQ92232.1"/>
    <property type="molecule type" value="Genomic_DNA"/>
</dbReference>
<reference evidence="2 3" key="1">
    <citation type="journal article" date="2015" name="Nature">
        <title>rRNA introns, odd ribosomes, and small enigmatic genomes across a large radiation of phyla.</title>
        <authorList>
            <person name="Brown C.T."/>
            <person name="Hug L.A."/>
            <person name="Thomas B.C."/>
            <person name="Sharon I."/>
            <person name="Castelle C.J."/>
            <person name="Singh A."/>
            <person name="Wilkins M.J."/>
            <person name="Williams K.H."/>
            <person name="Banfield J.F."/>
        </authorList>
    </citation>
    <scope>NUCLEOTIDE SEQUENCE [LARGE SCALE GENOMIC DNA]</scope>
</reference>
<proteinExistence type="predicted"/>
<dbReference type="Proteomes" id="UP000034774">
    <property type="component" value="Unassembled WGS sequence"/>
</dbReference>
<gene>
    <name evidence="2" type="ORF">UT17_C0003G0255</name>
</gene>
<protein>
    <submittedName>
        <fullName evidence="2">Uncharacterized protein</fullName>
    </submittedName>
</protein>
<accession>A0A0G0LMG3</accession>
<feature type="region of interest" description="Disordered" evidence="1">
    <location>
        <begin position="1"/>
        <end position="23"/>
    </location>
</feature>
<organism evidence="2 3">
    <name type="scientific">Candidatus Woesebacteria bacterium GW2011_GWB1_39_10</name>
    <dbReference type="NCBI Taxonomy" id="1618572"/>
    <lineage>
        <taxon>Bacteria</taxon>
        <taxon>Candidatus Woeseibacteriota</taxon>
    </lineage>
</organism>
<evidence type="ECO:0000256" key="1">
    <source>
        <dbReference type="SAM" id="MobiDB-lite"/>
    </source>
</evidence>
<dbReference type="AlphaFoldDB" id="A0A0G0LMG3"/>
<comment type="caution">
    <text evidence="2">The sequence shown here is derived from an EMBL/GenBank/DDBJ whole genome shotgun (WGS) entry which is preliminary data.</text>
</comment>
<name>A0A0G0LMG3_9BACT</name>
<feature type="compositionally biased region" description="Basic and acidic residues" evidence="1">
    <location>
        <begin position="1"/>
        <end position="19"/>
    </location>
</feature>
<dbReference type="STRING" id="1618572.UT17_C0003G0255"/>